<keyword evidence="7 9" id="KW-0472">Membrane</keyword>
<dbReference type="Proteomes" id="UP000501534">
    <property type="component" value="Chromosome"/>
</dbReference>
<evidence type="ECO:0000259" key="10">
    <source>
        <dbReference type="Pfam" id="PF04290"/>
    </source>
</evidence>
<evidence type="ECO:0000313" key="12">
    <source>
        <dbReference type="Proteomes" id="UP000501534"/>
    </source>
</evidence>
<feature type="transmembrane region" description="Helical" evidence="9">
    <location>
        <begin position="121"/>
        <end position="138"/>
    </location>
</feature>
<dbReference type="KEGG" id="uru:DSM104443_01615"/>
<keyword evidence="4 9" id="KW-0997">Cell inner membrane</keyword>
<dbReference type="EMBL" id="CP053069">
    <property type="protein sequence ID" value="QJR10551.1"/>
    <property type="molecule type" value="Genomic_DNA"/>
</dbReference>
<dbReference type="RefSeq" id="WP_246232668.1">
    <property type="nucleotide sequence ID" value="NZ_CP053069.1"/>
</dbReference>
<protein>
    <recommendedName>
        <fullName evidence="9">TRAP transporter small permease protein</fullName>
    </recommendedName>
</protein>
<evidence type="ECO:0000256" key="7">
    <source>
        <dbReference type="ARBA" id="ARBA00023136"/>
    </source>
</evidence>
<dbReference type="GO" id="GO:0022857">
    <property type="term" value="F:transmembrane transporter activity"/>
    <property type="evidence" value="ECO:0007669"/>
    <property type="project" value="UniProtKB-UniRule"/>
</dbReference>
<comment type="function">
    <text evidence="9">Part of the tripartite ATP-independent periplasmic (TRAP) transport system.</text>
</comment>
<keyword evidence="3" id="KW-1003">Cell membrane</keyword>
<feature type="domain" description="Tripartite ATP-independent periplasmic transporters DctQ component" evidence="10">
    <location>
        <begin position="17"/>
        <end position="148"/>
    </location>
</feature>
<keyword evidence="2 9" id="KW-0813">Transport</keyword>
<evidence type="ECO:0000256" key="8">
    <source>
        <dbReference type="ARBA" id="ARBA00038436"/>
    </source>
</evidence>
<comment type="caution">
    <text evidence="9">Lacks conserved residue(s) required for the propagation of feature annotation.</text>
</comment>
<dbReference type="InterPro" id="IPR055348">
    <property type="entry name" value="DctQ"/>
</dbReference>
<dbReference type="InterPro" id="IPR007387">
    <property type="entry name" value="TRAP_DctQ"/>
</dbReference>
<name>A0A6M4GTE8_9PROT</name>
<evidence type="ECO:0000256" key="1">
    <source>
        <dbReference type="ARBA" id="ARBA00004429"/>
    </source>
</evidence>
<dbReference type="AlphaFoldDB" id="A0A6M4GTE8"/>
<reference evidence="11 12" key="1">
    <citation type="submission" date="2020-04" db="EMBL/GenBank/DDBJ databases">
        <title>Usitatibacter rugosus gen. nov., sp. nov. and Usitatibacter palustris sp. nov., novel members of Usitatibacteraceae fam. nov. within the order Nitrosomonadales isolated from soil.</title>
        <authorList>
            <person name="Huber K.J."/>
            <person name="Neumann-Schaal M."/>
            <person name="Geppert A."/>
            <person name="Luckner M."/>
            <person name="Wanner G."/>
            <person name="Overmann J."/>
        </authorList>
    </citation>
    <scope>NUCLEOTIDE SEQUENCE [LARGE SCALE GENOMIC DNA]</scope>
    <source>
        <strain evidence="11 12">0125_3</strain>
    </source>
</reference>
<keyword evidence="12" id="KW-1185">Reference proteome</keyword>
<feature type="transmembrane region" description="Helical" evidence="9">
    <location>
        <begin position="78"/>
        <end position="101"/>
    </location>
</feature>
<evidence type="ECO:0000256" key="4">
    <source>
        <dbReference type="ARBA" id="ARBA00022519"/>
    </source>
</evidence>
<dbReference type="PANTHER" id="PTHR35011:SF4">
    <property type="entry name" value="SLL1102 PROTEIN"/>
    <property type="match status" value="1"/>
</dbReference>
<dbReference type="GO" id="GO:0005886">
    <property type="term" value="C:plasma membrane"/>
    <property type="evidence" value="ECO:0007669"/>
    <property type="project" value="UniProtKB-SubCell"/>
</dbReference>
<feature type="transmembrane region" description="Helical" evidence="9">
    <location>
        <begin position="40"/>
        <end position="57"/>
    </location>
</feature>
<comment type="similarity">
    <text evidence="8 9">Belongs to the TRAP transporter small permease family.</text>
</comment>
<proteinExistence type="inferred from homology"/>
<sequence length="166" mass="18877">MNERLGWLANILVLLACLISAGNAMSRYAFDLSSNAWLEIQWYLFAGMVMLGASYTLKQNEHVRVDILYLHLSERGKMWLDMIGTAVFLIPTMLLIGYHAWTFFMQSWAVQEFSGNPGGLIRWPVKLVIPVGFFLVALQGVSEIIKRAAALHGDVRYVTHYERPVQ</sequence>
<evidence type="ECO:0000313" key="11">
    <source>
        <dbReference type="EMBL" id="QJR10551.1"/>
    </source>
</evidence>
<evidence type="ECO:0000256" key="2">
    <source>
        <dbReference type="ARBA" id="ARBA00022448"/>
    </source>
</evidence>
<dbReference type="Pfam" id="PF04290">
    <property type="entry name" value="DctQ"/>
    <property type="match status" value="1"/>
</dbReference>
<comment type="subcellular location">
    <subcellularLocation>
        <location evidence="1 9">Cell inner membrane</location>
        <topology evidence="1 9">Multi-pass membrane protein</topology>
    </subcellularLocation>
</comment>
<evidence type="ECO:0000256" key="9">
    <source>
        <dbReference type="RuleBase" id="RU369079"/>
    </source>
</evidence>
<evidence type="ECO:0000256" key="3">
    <source>
        <dbReference type="ARBA" id="ARBA00022475"/>
    </source>
</evidence>
<accession>A0A6M4GTE8</accession>
<keyword evidence="5 9" id="KW-0812">Transmembrane</keyword>
<evidence type="ECO:0000256" key="5">
    <source>
        <dbReference type="ARBA" id="ARBA00022692"/>
    </source>
</evidence>
<dbReference type="PROSITE" id="PS51257">
    <property type="entry name" value="PROKAR_LIPOPROTEIN"/>
    <property type="match status" value="1"/>
</dbReference>
<evidence type="ECO:0000256" key="6">
    <source>
        <dbReference type="ARBA" id="ARBA00022989"/>
    </source>
</evidence>
<keyword evidence="6 9" id="KW-1133">Transmembrane helix</keyword>
<gene>
    <name evidence="11" type="ORF">DSM104443_01615</name>
</gene>
<dbReference type="PANTHER" id="PTHR35011">
    <property type="entry name" value="2,3-DIKETO-L-GULONATE TRAP TRANSPORTER SMALL PERMEASE PROTEIN YIAM"/>
    <property type="match status" value="1"/>
</dbReference>
<comment type="subunit">
    <text evidence="9">The complex comprises the extracytoplasmic solute receptor protein and the two transmembrane proteins.</text>
</comment>
<organism evidence="11 12">
    <name type="scientific">Usitatibacter rugosus</name>
    <dbReference type="NCBI Taxonomy" id="2732067"/>
    <lineage>
        <taxon>Bacteria</taxon>
        <taxon>Pseudomonadati</taxon>
        <taxon>Pseudomonadota</taxon>
        <taxon>Betaproteobacteria</taxon>
        <taxon>Nitrosomonadales</taxon>
        <taxon>Usitatibacteraceae</taxon>
        <taxon>Usitatibacter</taxon>
    </lineage>
</organism>